<feature type="region of interest" description="Disordered" evidence="1">
    <location>
        <begin position="47"/>
        <end position="101"/>
    </location>
</feature>
<organism evidence="2 3">
    <name type="scientific">Petrolisthes cinctipes</name>
    <name type="common">Flat porcelain crab</name>
    <dbReference type="NCBI Taxonomy" id="88211"/>
    <lineage>
        <taxon>Eukaryota</taxon>
        <taxon>Metazoa</taxon>
        <taxon>Ecdysozoa</taxon>
        <taxon>Arthropoda</taxon>
        <taxon>Crustacea</taxon>
        <taxon>Multicrustacea</taxon>
        <taxon>Malacostraca</taxon>
        <taxon>Eumalacostraca</taxon>
        <taxon>Eucarida</taxon>
        <taxon>Decapoda</taxon>
        <taxon>Pleocyemata</taxon>
        <taxon>Anomura</taxon>
        <taxon>Galatheoidea</taxon>
        <taxon>Porcellanidae</taxon>
        <taxon>Petrolisthes</taxon>
    </lineage>
</organism>
<gene>
    <name evidence="2" type="ORF">Pcinc_015559</name>
</gene>
<feature type="compositionally biased region" description="Gly residues" evidence="1">
    <location>
        <begin position="47"/>
        <end position="71"/>
    </location>
</feature>
<evidence type="ECO:0000313" key="3">
    <source>
        <dbReference type="Proteomes" id="UP001286313"/>
    </source>
</evidence>
<name>A0AAE1FUQ6_PETCI</name>
<dbReference type="Proteomes" id="UP001286313">
    <property type="component" value="Unassembled WGS sequence"/>
</dbReference>
<evidence type="ECO:0000256" key="1">
    <source>
        <dbReference type="SAM" id="MobiDB-lite"/>
    </source>
</evidence>
<protein>
    <submittedName>
        <fullName evidence="2">Uncharacterized protein</fullName>
    </submittedName>
</protein>
<proteinExistence type="predicted"/>
<dbReference type="AlphaFoldDB" id="A0AAE1FUQ6"/>
<comment type="caution">
    <text evidence="2">The sequence shown here is derived from an EMBL/GenBank/DDBJ whole genome shotgun (WGS) entry which is preliminary data.</text>
</comment>
<evidence type="ECO:0000313" key="2">
    <source>
        <dbReference type="EMBL" id="KAK3879916.1"/>
    </source>
</evidence>
<feature type="compositionally biased region" description="Gly residues" evidence="1">
    <location>
        <begin position="80"/>
        <end position="94"/>
    </location>
</feature>
<keyword evidence="3" id="KW-1185">Reference proteome</keyword>
<reference evidence="2" key="1">
    <citation type="submission" date="2023-10" db="EMBL/GenBank/DDBJ databases">
        <title>Genome assemblies of two species of porcelain crab, Petrolisthes cinctipes and Petrolisthes manimaculis (Anomura: Porcellanidae).</title>
        <authorList>
            <person name="Angst P."/>
        </authorList>
    </citation>
    <scope>NUCLEOTIDE SEQUENCE</scope>
    <source>
        <strain evidence="2">PB745_01</strain>
        <tissue evidence="2">Gill</tissue>
    </source>
</reference>
<accession>A0AAE1FUQ6</accession>
<sequence length="101" mass="9871">MELSSGSEGRGIVVGGGMQVEGGGGAMWVDGKDGVVEIWRCQVGGGEGRNGGGMEVSSGWMGGTGQGGMEVTGGLVSGWEGRGGGGMEVTGRGRGVVVPEL</sequence>
<dbReference type="EMBL" id="JAWQEG010001378">
    <property type="protein sequence ID" value="KAK3879916.1"/>
    <property type="molecule type" value="Genomic_DNA"/>
</dbReference>